<accession>A0A1W1YL24</accession>
<dbReference type="OrthoDB" id="8872210at2"/>
<dbReference type="AlphaFoldDB" id="A0A1W1YL24"/>
<protein>
    <submittedName>
        <fullName evidence="2">Amidase</fullName>
    </submittedName>
</protein>
<sequence length="393" mass="42769">MKAIPKDIYSAFILQGEPLLAGNTSGKLHDLSFGLKDVLDVAGFPTTFGSPDWTSTHPIASETAPIVTQLLNEGANLVGKTHTDELTYSILGMNAHFGTPVNPLSPNRVPGGSSSGSSVAVAGKLVDFAIGTDTGGSVRIPASFCGIYGIRPTHGKISLAHARPLAKSFDTLGWFARDTQTLLDVGKVLLQGEAAPTTNPKILVPKQALAVLSDELRELFVAKTTAIFKDFDLEEVDLEWMQLRHFAETFRIIQAREIWLEYGEWASQHLENFGPGIKQRFLIAKEISEEAASSARIERQSIQNKLNQILTPNTMFLVPTASNLAPLLNSSQEELEQFRKDTFQLVSIAGLGGLPQVNIPAFNVNECGFGMSLIGPQHADLQMLEFIQKNLNF</sequence>
<dbReference type="PANTHER" id="PTHR46310">
    <property type="entry name" value="AMIDASE 1"/>
    <property type="match status" value="1"/>
</dbReference>
<dbReference type="PROSITE" id="PS00571">
    <property type="entry name" value="AMIDASES"/>
    <property type="match status" value="1"/>
</dbReference>
<dbReference type="InterPro" id="IPR020556">
    <property type="entry name" value="Amidase_CS"/>
</dbReference>
<evidence type="ECO:0000259" key="1">
    <source>
        <dbReference type="Pfam" id="PF01425"/>
    </source>
</evidence>
<proteinExistence type="predicted"/>
<dbReference type="PANTHER" id="PTHR46310:SF7">
    <property type="entry name" value="AMIDASE 1"/>
    <property type="match status" value="1"/>
</dbReference>
<dbReference type="NCBIfam" id="NF006169">
    <property type="entry name" value="PRK08310.1"/>
    <property type="match status" value="1"/>
</dbReference>
<dbReference type="SUPFAM" id="SSF75304">
    <property type="entry name" value="Amidase signature (AS) enzymes"/>
    <property type="match status" value="1"/>
</dbReference>
<dbReference type="EMBL" id="FWXJ01000003">
    <property type="protein sequence ID" value="SMC36930.1"/>
    <property type="molecule type" value="Genomic_DNA"/>
</dbReference>
<keyword evidence="3" id="KW-1185">Reference proteome</keyword>
<gene>
    <name evidence="2" type="ORF">SAMN06296008_103163</name>
</gene>
<organism evidence="2 3">
    <name type="scientific">Polynucleobacter kasalickyi</name>
    <dbReference type="NCBI Taxonomy" id="1938817"/>
    <lineage>
        <taxon>Bacteria</taxon>
        <taxon>Pseudomonadati</taxon>
        <taxon>Pseudomonadota</taxon>
        <taxon>Betaproteobacteria</taxon>
        <taxon>Burkholderiales</taxon>
        <taxon>Burkholderiaceae</taxon>
        <taxon>Polynucleobacter</taxon>
    </lineage>
</organism>
<feature type="domain" description="Amidase" evidence="1">
    <location>
        <begin position="22"/>
        <end position="208"/>
    </location>
</feature>
<dbReference type="InterPro" id="IPR036928">
    <property type="entry name" value="AS_sf"/>
</dbReference>
<name>A0A1W1YL24_9BURK</name>
<dbReference type="STRING" id="1938817.SAMN06296008_103163"/>
<dbReference type="InterPro" id="IPR023631">
    <property type="entry name" value="Amidase_dom"/>
</dbReference>
<evidence type="ECO:0000313" key="3">
    <source>
        <dbReference type="Proteomes" id="UP000192708"/>
    </source>
</evidence>
<reference evidence="2 3" key="1">
    <citation type="submission" date="2017-04" db="EMBL/GenBank/DDBJ databases">
        <authorList>
            <person name="Afonso C.L."/>
            <person name="Miller P.J."/>
            <person name="Scott M.A."/>
            <person name="Spackman E."/>
            <person name="Goraichik I."/>
            <person name="Dimitrov K.M."/>
            <person name="Suarez D.L."/>
            <person name="Swayne D.E."/>
        </authorList>
    </citation>
    <scope>NUCLEOTIDE SEQUENCE [LARGE SCALE GENOMIC DNA]</scope>
    <source>
        <strain evidence="2 3">VK13</strain>
    </source>
</reference>
<dbReference type="Pfam" id="PF01425">
    <property type="entry name" value="Amidase"/>
    <property type="match status" value="1"/>
</dbReference>
<dbReference type="RefSeq" id="WP_084282880.1">
    <property type="nucleotide sequence ID" value="NZ_FWXJ01000003.1"/>
</dbReference>
<evidence type="ECO:0000313" key="2">
    <source>
        <dbReference type="EMBL" id="SMC36930.1"/>
    </source>
</evidence>
<dbReference type="Proteomes" id="UP000192708">
    <property type="component" value="Unassembled WGS sequence"/>
</dbReference>
<dbReference type="Gene3D" id="3.90.1300.10">
    <property type="entry name" value="Amidase signature (AS) domain"/>
    <property type="match status" value="1"/>
</dbReference>